<evidence type="ECO:0000313" key="3">
    <source>
        <dbReference type="EMBL" id="CAG9134104.1"/>
    </source>
</evidence>
<dbReference type="PRINTS" id="PR00328">
    <property type="entry name" value="SAR1GTPBP"/>
</dbReference>
<comment type="caution">
    <text evidence="3">The sequence shown here is derived from an EMBL/GenBank/DDBJ whole genome shotgun (WGS) entry which is preliminary data.</text>
</comment>
<dbReference type="AlphaFoldDB" id="A0A8S4G2K1"/>
<dbReference type="SMART" id="SM00178">
    <property type="entry name" value="SAR"/>
    <property type="match status" value="1"/>
</dbReference>
<dbReference type="InterPro" id="IPR024156">
    <property type="entry name" value="Small_GTPase_ARF"/>
</dbReference>
<name>A0A8S4G2K1_PLUXY</name>
<dbReference type="Proteomes" id="UP000653454">
    <property type="component" value="Unassembled WGS sequence"/>
</dbReference>
<organism evidence="3 4">
    <name type="scientific">Plutella xylostella</name>
    <name type="common">Diamondback moth</name>
    <name type="synonym">Plutella maculipennis</name>
    <dbReference type="NCBI Taxonomy" id="51655"/>
    <lineage>
        <taxon>Eukaryota</taxon>
        <taxon>Metazoa</taxon>
        <taxon>Ecdysozoa</taxon>
        <taxon>Arthropoda</taxon>
        <taxon>Hexapoda</taxon>
        <taxon>Insecta</taxon>
        <taxon>Pterygota</taxon>
        <taxon>Neoptera</taxon>
        <taxon>Endopterygota</taxon>
        <taxon>Lepidoptera</taxon>
        <taxon>Glossata</taxon>
        <taxon>Ditrysia</taxon>
        <taxon>Yponomeutoidea</taxon>
        <taxon>Plutellidae</taxon>
        <taxon>Plutella</taxon>
    </lineage>
</organism>
<dbReference type="PANTHER" id="PTHR11711">
    <property type="entry name" value="ADP RIBOSYLATION FACTOR-RELATED"/>
    <property type="match status" value="1"/>
</dbReference>
<dbReference type="Gene3D" id="3.40.50.300">
    <property type="entry name" value="P-loop containing nucleotide triphosphate hydrolases"/>
    <property type="match status" value="1"/>
</dbReference>
<keyword evidence="2" id="KW-0479">Metal-binding</keyword>
<dbReference type="InterPro" id="IPR027417">
    <property type="entry name" value="P-loop_NTPase"/>
</dbReference>
<dbReference type="SUPFAM" id="SSF52540">
    <property type="entry name" value="P-loop containing nucleoside triphosphate hydrolases"/>
    <property type="match status" value="1"/>
</dbReference>
<feature type="binding site" evidence="1">
    <location>
        <begin position="24"/>
        <end position="31"/>
    </location>
    <ligand>
        <name>GTP</name>
        <dbReference type="ChEBI" id="CHEBI:37565"/>
    </ligand>
</feature>
<evidence type="ECO:0000256" key="1">
    <source>
        <dbReference type="PIRSR" id="PIRSR606689-1"/>
    </source>
</evidence>
<gene>
    <name evidence="3" type="ORF">PLXY2_LOCUS12333</name>
</gene>
<reference evidence="3" key="1">
    <citation type="submission" date="2020-11" db="EMBL/GenBank/DDBJ databases">
        <authorList>
            <person name="Whiteford S."/>
        </authorList>
    </citation>
    <scope>NUCLEOTIDE SEQUENCE</scope>
</reference>
<dbReference type="GO" id="GO:0005525">
    <property type="term" value="F:GTP binding"/>
    <property type="evidence" value="ECO:0007669"/>
    <property type="project" value="UniProtKB-KW"/>
</dbReference>
<dbReference type="SMART" id="SM00177">
    <property type="entry name" value="ARF"/>
    <property type="match status" value="1"/>
</dbReference>
<dbReference type="PROSITE" id="PS51417">
    <property type="entry name" value="ARF"/>
    <property type="match status" value="1"/>
</dbReference>
<proteinExistence type="predicted"/>
<dbReference type="EMBL" id="CAJHNJ030000072">
    <property type="protein sequence ID" value="CAG9134104.1"/>
    <property type="molecule type" value="Genomic_DNA"/>
</dbReference>
<evidence type="ECO:0000256" key="2">
    <source>
        <dbReference type="PIRSR" id="PIRSR606689-2"/>
    </source>
</evidence>
<keyword evidence="4" id="KW-1185">Reference proteome</keyword>
<accession>A0A8S4G2K1</accession>
<feature type="binding site" evidence="1">
    <location>
        <position position="76"/>
    </location>
    <ligand>
        <name>GTP</name>
        <dbReference type="ChEBI" id="CHEBI:37565"/>
    </ligand>
</feature>
<evidence type="ECO:0000313" key="4">
    <source>
        <dbReference type="Proteomes" id="UP000653454"/>
    </source>
</evidence>
<dbReference type="GO" id="GO:0003924">
    <property type="term" value="F:GTPase activity"/>
    <property type="evidence" value="ECO:0007669"/>
    <property type="project" value="InterPro"/>
</dbReference>
<sequence length="194" mass="20570">MGLLEKLSLWLGGGAREVSVVVLGLDNSGKSSLLRALHPPPRTPAAEEPPPPPTVGTRQDHFTAGGVSFSAVEVGGGRRHRALWERHYRAADALIYVVDAADPLRLVVSRSELQLVLAAGGARRVPLLVLANKSDRPDALHHLQVAQALSLEQVQGVPWHICAASAASGAGLAEGVAWLARELRTTHASRKGQH</sequence>
<keyword evidence="2" id="KW-0460">Magnesium</keyword>
<dbReference type="GO" id="GO:0046872">
    <property type="term" value="F:metal ion binding"/>
    <property type="evidence" value="ECO:0007669"/>
    <property type="project" value="UniProtKB-KW"/>
</dbReference>
<keyword evidence="1" id="KW-0547">Nucleotide-binding</keyword>
<protein>
    <submittedName>
        <fullName evidence="3">(diamondback moth) hypothetical protein</fullName>
    </submittedName>
</protein>
<feature type="binding site" evidence="2">
    <location>
        <position position="54"/>
    </location>
    <ligand>
        <name>Mg(2+)</name>
        <dbReference type="ChEBI" id="CHEBI:18420"/>
    </ligand>
</feature>
<feature type="binding site" evidence="1">
    <location>
        <begin position="132"/>
        <end position="135"/>
    </location>
    <ligand>
        <name>GTP</name>
        <dbReference type="ChEBI" id="CHEBI:37565"/>
    </ligand>
</feature>
<dbReference type="InterPro" id="IPR006689">
    <property type="entry name" value="Small_GTPase_ARF/SAR"/>
</dbReference>
<feature type="binding site" evidence="2">
    <location>
        <position position="31"/>
    </location>
    <ligand>
        <name>Mg(2+)</name>
        <dbReference type="ChEBI" id="CHEBI:18420"/>
    </ligand>
</feature>
<dbReference type="Pfam" id="PF00025">
    <property type="entry name" value="Arf"/>
    <property type="match status" value="1"/>
</dbReference>
<keyword evidence="1" id="KW-0342">GTP-binding</keyword>